<gene>
    <name evidence="2" type="ORF">GYA93_17285</name>
</gene>
<evidence type="ECO:0008006" key="4">
    <source>
        <dbReference type="Google" id="ProtNLM"/>
    </source>
</evidence>
<dbReference type="PROSITE" id="PS51257">
    <property type="entry name" value="PROKAR_LIPOPROTEIN"/>
    <property type="match status" value="1"/>
</dbReference>
<evidence type="ECO:0000313" key="3">
    <source>
        <dbReference type="Proteomes" id="UP000466307"/>
    </source>
</evidence>
<name>A0A7K3LSV1_9ACTN</name>
<accession>A0A7K3LSV1</accession>
<keyword evidence="3" id="KW-1185">Reference proteome</keyword>
<proteinExistence type="predicted"/>
<comment type="caution">
    <text evidence="2">The sequence shown here is derived from an EMBL/GenBank/DDBJ whole genome shotgun (WGS) entry which is preliminary data.</text>
</comment>
<keyword evidence="1" id="KW-0732">Signal</keyword>
<dbReference type="Proteomes" id="UP000466307">
    <property type="component" value="Unassembled WGS sequence"/>
</dbReference>
<dbReference type="AlphaFoldDB" id="A0A7K3LSV1"/>
<sequence length="192" mass="20237">MMRRRLWGKVGMAVLGATALAMTMTGCGQLPFGNDDPPVSSVAAGEDAGGDVDFDAAIGDCVKLTGYSFNAEIEHATCGKAPANYVVIAKSPTKEACPSDADSTYYVTKGGEQQGALCLDLDWVEGECMEVPTSNLGDAEHVECTETGSGLTTVSRVLAIIPGTIDESRCPDDSTQYYTYDERKKLVCVGEA</sequence>
<feature type="chain" id="PRO_5029532858" description="Pyridine nucleotide-disulfide oxidoreductase" evidence="1">
    <location>
        <begin position="22"/>
        <end position="192"/>
    </location>
</feature>
<evidence type="ECO:0000313" key="2">
    <source>
        <dbReference type="EMBL" id="NDK91319.1"/>
    </source>
</evidence>
<dbReference type="EMBL" id="JAADZU010000064">
    <property type="protein sequence ID" value="NDK91319.1"/>
    <property type="molecule type" value="Genomic_DNA"/>
</dbReference>
<organism evidence="2 3">
    <name type="scientific">Gordonia desulfuricans</name>
    <dbReference type="NCBI Taxonomy" id="89051"/>
    <lineage>
        <taxon>Bacteria</taxon>
        <taxon>Bacillati</taxon>
        <taxon>Actinomycetota</taxon>
        <taxon>Actinomycetes</taxon>
        <taxon>Mycobacteriales</taxon>
        <taxon>Gordoniaceae</taxon>
        <taxon>Gordonia</taxon>
    </lineage>
</organism>
<evidence type="ECO:0000256" key="1">
    <source>
        <dbReference type="SAM" id="SignalP"/>
    </source>
</evidence>
<protein>
    <recommendedName>
        <fullName evidence="4">Pyridine nucleotide-disulfide oxidoreductase</fullName>
    </recommendedName>
</protein>
<feature type="signal peptide" evidence="1">
    <location>
        <begin position="1"/>
        <end position="21"/>
    </location>
</feature>
<reference evidence="2 3" key="1">
    <citation type="submission" date="2020-01" db="EMBL/GenBank/DDBJ databases">
        <title>Investigation of new actinobacteria for the biodesulphurisation of diesel fuel.</title>
        <authorList>
            <person name="Athi Narayanan S.M."/>
        </authorList>
    </citation>
    <scope>NUCLEOTIDE SEQUENCE [LARGE SCALE GENOMIC DNA]</scope>
    <source>
        <strain evidence="2 3">213E</strain>
    </source>
</reference>